<sequence>MSGDPKKPYEVGYGKPPVATRFQKGQSGNPSGKPKKVPRLLDPGKVLEAIDNEEISVTDNGKRKRMTKVEIQFRQLFVKAIRGDMKAARLIVKMATEYFVPEARGVPEYEFIGTTEAAQRFGRDWQDRIDELNAELGYPR</sequence>
<organism evidence="3 4">
    <name type="scientific">Bradyrhizobium vignae</name>
    <dbReference type="NCBI Taxonomy" id="1549949"/>
    <lineage>
        <taxon>Bacteria</taxon>
        <taxon>Pseudomonadati</taxon>
        <taxon>Pseudomonadota</taxon>
        <taxon>Alphaproteobacteria</taxon>
        <taxon>Hyphomicrobiales</taxon>
        <taxon>Nitrobacteraceae</taxon>
        <taxon>Bradyrhizobium</taxon>
    </lineage>
</organism>
<dbReference type="InterPro" id="IPR043736">
    <property type="entry name" value="DUF5681"/>
</dbReference>
<dbReference type="Proteomes" id="UP000246085">
    <property type="component" value="Chromosome BRAD3257"/>
</dbReference>
<gene>
    <name evidence="3" type="ORF">BRAD3257_6773</name>
</gene>
<dbReference type="RefSeq" id="WP_122404979.1">
    <property type="nucleotide sequence ID" value="NZ_LS398110.1"/>
</dbReference>
<dbReference type="EMBL" id="LS398110">
    <property type="protein sequence ID" value="SPP97655.1"/>
    <property type="molecule type" value="Genomic_DNA"/>
</dbReference>
<evidence type="ECO:0000313" key="4">
    <source>
        <dbReference type="Proteomes" id="UP000246085"/>
    </source>
</evidence>
<evidence type="ECO:0000313" key="3">
    <source>
        <dbReference type="EMBL" id="SPP97655.1"/>
    </source>
</evidence>
<feature type="domain" description="DUF5681" evidence="2">
    <location>
        <begin position="19"/>
        <end position="95"/>
    </location>
</feature>
<evidence type="ECO:0000259" key="2">
    <source>
        <dbReference type="Pfam" id="PF18932"/>
    </source>
</evidence>
<name>A0A2U3Q8A2_9BRAD</name>
<accession>A0A2U3Q8A2</accession>
<dbReference type="Pfam" id="PF18932">
    <property type="entry name" value="DUF5681"/>
    <property type="match status" value="1"/>
</dbReference>
<proteinExistence type="predicted"/>
<reference evidence="3 4" key="1">
    <citation type="submission" date="2018-03" db="EMBL/GenBank/DDBJ databases">
        <authorList>
            <person name="Gully D."/>
        </authorList>
    </citation>
    <scope>NUCLEOTIDE SEQUENCE [LARGE SCALE GENOMIC DNA]</scope>
    <source>
        <strain evidence="3">ORS3257</strain>
    </source>
</reference>
<dbReference type="KEGG" id="bvz:BRAD3257_6773"/>
<feature type="region of interest" description="Disordered" evidence="1">
    <location>
        <begin position="1"/>
        <end position="39"/>
    </location>
</feature>
<evidence type="ECO:0000256" key="1">
    <source>
        <dbReference type="SAM" id="MobiDB-lite"/>
    </source>
</evidence>
<dbReference type="AlphaFoldDB" id="A0A2U3Q8A2"/>
<protein>
    <recommendedName>
        <fullName evidence="2">DUF5681 domain-containing protein</fullName>
    </recommendedName>
</protein>